<dbReference type="InterPro" id="IPR052735">
    <property type="entry name" value="NAD_biosynth-regulator"/>
</dbReference>
<dbReference type="AlphaFoldDB" id="A0A6M8SVR7"/>
<evidence type="ECO:0000313" key="3">
    <source>
        <dbReference type="Proteomes" id="UP000504844"/>
    </source>
</evidence>
<dbReference type="EMBL" id="CP054143">
    <property type="protein sequence ID" value="QKJ67676.1"/>
    <property type="molecule type" value="Genomic_DNA"/>
</dbReference>
<dbReference type="KEGG" id="dee:HQN60_13665"/>
<dbReference type="SUPFAM" id="SSF52540">
    <property type="entry name" value="P-loop containing nucleoside triphosphate hydrolases"/>
    <property type="match status" value="1"/>
</dbReference>
<keyword evidence="2" id="KW-0547">Nucleotide-binding</keyword>
<dbReference type="Gene3D" id="3.40.50.300">
    <property type="entry name" value="P-loop containing nucleotide triphosphate hydrolases"/>
    <property type="match status" value="1"/>
</dbReference>
<feature type="domain" description="NadR/Ttd14 AAA" evidence="1">
    <location>
        <begin position="2"/>
        <end position="152"/>
    </location>
</feature>
<accession>A0A6M8SVR7</accession>
<protein>
    <submittedName>
        <fullName evidence="2">ATP-binding protein</fullName>
    </submittedName>
</protein>
<gene>
    <name evidence="2" type="ORF">HQN60_13665</name>
</gene>
<dbReference type="InterPro" id="IPR038727">
    <property type="entry name" value="NadR/Ttd14_AAA_dom"/>
</dbReference>
<evidence type="ECO:0000259" key="1">
    <source>
        <dbReference type="Pfam" id="PF13521"/>
    </source>
</evidence>
<keyword evidence="2" id="KW-0067">ATP-binding</keyword>
<dbReference type="Pfam" id="PF13521">
    <property type="entry name" value="AAA_28"/>
    <property type="match status" value="1"/>
</dbReference>
<dbReference type="Proteomes" id="UP000504844">
    <property type="component" value="Chromosome"/>
</dbReference>
<keyword evidence="3" id="KW-1185">Reference proteome</keyword>
<dbReference type="GO" id="GO:0005524">
    <property type="term" value="F:ATP binding"/>
    <property type="evidence" value="ECO:0007669"/>
    <property type="project" value="UniProtKB-KW"/>
</dbReference>
<reference evidence="2 3" key="1">
    <citation type="submission" date="2020-05" db="EMBL/GenBank/DDBJ databases">
        <title>Complete genome sequence of Deefgea sp. D17.</title>
        <authorList>
            <person name="Bae J.-W."/>
            <person name="Han J.E."/>
        </authorList>
    </citation>
    <scope>NUCLEOTIDE SEQUENCE [LARGE SCALE GENOMIC DNA]</scope>
    <source>
        <strain evidence="2 3">D17</strain>
    </source>
</reference>
<dbReference type="RefSeq" id="WP_173534177.1">
    <property type="nucleotide sequence ID" value="NZ_CP054143.1"/>
</dbReference>
<dbReference type="PANTHER" id="PTHR37512">
    <property type="entry name" value="TRIFUNCTIONAL NAD BIOSYNTHESIS/REGULATOR PROTEIN NADR"/>
    <property type="match status" value="1"/>
</dbReference>
<dbReference type="InterPro" id="IPR027417">
    <property type="entry name" value="P-loop_NTPase"/>
</dbReference>
<organism evidence="2 3">
    <name type="scientific">Deefgea piscis</name>
    <dbReference type="NCBI Taxonomy" id="2739061"/>
    <lineage>
        <taxon>Bacteria</taxon>
        <taxon>Pseudomonadati</taxon>
        <taxon>Pseudomonadota</taxon>
        <taxon>Betaproteobacteria</taxon>
        <taxon>Neisseriales</taxon>
        <taxon>Chitinibacteraceae</taxon>
        <taxon>Deefgea</taxon>
    </lineage>
</organism>
<sequence length="171" mass="19178">MKIAIVGPESCGKSTLGMALATHFQCGYVAEYAREYFATHPHQHYSINDVIRIAQLQFQQETATASQYAHLICDTSPLVCRIWSEVKFGHCPADIEQLELASRYDGILLCAPDLPWQADPLRENPTDRNAIFERYAQRLQIGSTPFRVVTGLGAQRFTCAQQQISTMGIEL</sequence>
<dbReference type="PANTHER" id="PTHR37512:SF1">
    <property type="entry name" value="NADR_TTD14 AAA DOMAIN-CONTAINING PROTEIN"/>
    <property type="match status" value="1"/>
</dbReference>
<evidence type="ECO:0000313" key="2">
    <source>
        <dbReference type="EMBL" id="QKJ67676.1"/>
    </source>
</evidence>
<proteinExistence type="predicted"/>
<name>A0A6M8SVR7_9NEIS</name>